<dbReference type="EMBL" id="OZ075128">
    <property type="protein sequence ID" value="CAL4958449.1"/>
    <property type="molecule type" value="Genomic_DNA"/>
</dbReference>
<feature type="region of interest" description="Disordered" evidence="1">
    <location>
        <begin position="27"/>
        <end position="110"/>
    </location>
</feature>
<feature type="region of interest" description="Disordered" evidence="1">
    <location>
        <begin position="551"/>
        <end position="661"/>
    </location>
</feature>
<feature type="compositionally biased region" description="Low complexity" evidence="1">
    <location>
        <begin position="209"/>
        <end position="219"/>
    </location>
</feature>
<dbReference type="PANTHER" id="PTHR33087:SF31">
    <property type="entry name" value="OS06G0482850 PROTEIN"/>
    <property type="match status" value="1"/>
</dbReference>
<sequence length="947" mass="101600">MRAFCFAIFDTGHQELGIGIAGKAVLHKQSTPHRRREDGTDECAHPRERAGGQCCRGKQPSPLPLLAGGRHGSGLHPPPPSTDALPSSPAPATDLTPSRSPPLSPAARPFYPSTSSALRWADDAGDDLDQVDYDFSPSPPLSVSGSPRPATYLEAACSPRSSPQAAPARPAPSAVAAPDAPVEPTGPPAGQGRRRRRPGRRARKRRPWPQRMLAPGAASGRRRSPAADTVSRRRPRVDDEGFQEVVSRSTRRRLRQEDLVAGRTSSSSSPSPRIRPEMVDRRSGPARFVRSDSPPTPTASQAPSHTPSPPPPSGSPASTGARAASTDSHPMGAEPERCYVERTPVMDAEEARLRFALIGQVGNASRSFTAADVASTVAAVTGLGPAAFTVTPSHPESFLIICPSQDIRDRVLNSNPIPMAATYLSVRPWTRMVRASLKVLYYKVGLELDGIPEHAWDLDTARKLLAKHAWVERLDQATASKADMSTFKLTAWIKTPHGIPPTMILSVAEPEPQVVYTDAVMQRVFGNLEPYLREKRVLDYPIQIHLRSITDFHSRSPSPDTSSPSDNGDSGPDGNPDRSYGFRQGVGPRLSGFRRRDDGGAHGGAGAAAGNGEGTSTMNQGGGRHCHQLQDAGKQPRGTVLQKHFPKGDSNKSVSTKSAHAVDQIGDKGTAVGGQPSAASTQDTGAMATDLTVPSATQSEHDSLLASELVWRRSTREQPEQDPMVIEAACLSQPTKQVAPTATDPMADVEPVVLPDVELLEPTASNTQVEPQEQGFCVEEPAGQTATVPVAQPDGPSGVGNTWAGRDTGPEDDDSDSSPPGFSRKEREHNLKLQAFSEEVQCKIPTPLAPKPPKTRKTQPPQMLCEMPKRSERLANHPLAKVASSKRAEVVLMRRFSDAPETAPLTMEDKQAYDKLYKESLAATDFEAMRDLIPALRNASPILGMQA</sequence>
<feature type="compositionally biased region" description="Basic and acidic residues" evidence="1">
    <location>
        <begin position="274"/>
        <end position="283"/>
    </location>
</feature>
<feature type="compositionally biased region" description="Low complexity" evidence="1">
    <location>
        <begin position="133"/>
        <end position="180"/>
    </location>
</feature>
<feature type="compositionally biased region" description="Gly residues" evidence="1">
    <location>
        <begin position="601"/>
        <end position="613"/>
    </location>
</feature>
<reference evidence="2" key="1">
    <citation type="submission" date="2024-10" db="EMBL/GenBank/DDBJ databases">
        <authorList>
            <person name="Ryan C."/>
        </authorList>
    </citation>
    <scope>NUCLEOTIDE SEQUENCE [LARGE SCALE GENOMIC DNA]</scope>
</reference>
<evidence type="ECO:0000313" key="3">
    <source>
        <dbReference type="Proteomes" id="UP001497457"/>
    </source>
</evidence>
<evidence type="ECO:0000256" key="1">
    <source>
        <dbReference type="SAM" id="MobiDB-lite"/>
    </source>
</evidence>
<feature type="region of interest" description="Disordered" evidence="1">
    <location>
        <begin position="129"/>
        <end position="337"/>
    </location>
</feature>
<feature type="compositionally biased region" description="Low complexity" evidence="1">
    <location>
        <begin position="315"/>
        <end position="326"/>
    </location>
</feature>
<name>A0ABC8ZDI7_9POAL</name>
<accession>A0ABC8ZDI7</accession>
<dbReference type="InterPro" id="IPR053253">
    <property type="entry name" value="Sex_diff_modulator"/>
</dbReference>
<feature type="region of interest" description="Disordered" evidence="1">
    <location>
        <begin position="759"/>
        <end position="825"/>
    </location>
</feature>
<dbReference type="AlphaFoldDB" id="A0ABC8ZDI7"/>
<protein>
    <submittedName>
        <fullName evidence="2">Uncharacterized protein</fullName>
    </submittedName>
</protein>
<evidence type="ECO:0000313" key="2">
    <source>
        <dbReference type="EMBL" id="CAL4958449.1"/>
    </source>
</evidence>
<feature type="compositionally biased region" description="Basic residues" evidence="1">
    <location>
        <begin position="192"/>
        <end position="208"/>
    </location>
</feature>
<feature type="compositionally biased region" description="Low complexity" evidence="1">
    <location>
        <begin position="555"/>
        <end position="579"/>
    </location>
</feature>
<feature type="compositionally biased region" description="Basic and acidic residues" evidence="1">
    <location>
        <begin position="35"/>
        <end position="50"/>
    </location>
</feature>
<proteinExistence type="predicted"/>
<gene>
    <name evidence="2" type="ORF">URODEC1_LOCUS43119</name>
</gene>
<keyword evidence="3" id="KW-1185">Reference proteome</keyword>
<dbReference type="PANTHER" id="PTHR33087">
    <property type="entry name" value="OS07G0539200 PROTEIN"/>
    <property type="match status" value="1"/>
</dbReference>
<organism evidence="2 3">
    <name type="scientific">Urochloa decumbens</name>
    <dbReference type="NCBI Taxonomy" id="240449"/>
    <lineage>
        <taxon>Eukaryota</taxon>
        <taxon>Viridiplantae</taxon>
        <taxon>Streptophyta</taxon>
        <taxon>Embryophyta</taxon>
        <taxon>Tracheophyta</taxon>
        <taxon>Spermatophyta</taxon>
        <taxon>Magnoliopsida</taxon>
        <taxon>Liliopsida</taxon>
        <taxon>Poales</taxon>
        <taxon>Poaceae</taxon>
        <taxon>PACMAD clade</taxon>
        <taxon>Panicoideae</taxon>
        <taxon>Panicodae</taxon>
        <taxon>Paniceae</taxon>
        <taxon>Melinidinae</taxon>
        <taxon>Urochloa</taxon>
    </lineage>
</organism>
<dbReference type="Proteomes" id="UP001497457">
    <property type="component" value="Chromosome 18b"/>
</dbReference>
<feature type="region of interest" description="Disordered" evidence="1">
    <location>
        <begin position="666"/>
        <end position="685"/>
    </location>
</feature>